<feature type="transmembrane region" description="Helical" evidence="11">
    <location>
        <begin position="20"/>
        <end position="42"/>
    </location>
</feature>
<dbReference type="Pfam" id="PF03820">
    <property type="entry name" value="SFXNs"/>
    <property type="match status" value="1"/>
</dbReference>
<evidence type="ECO:0000256" key="9">
    <source>
        <dbReference type="ARBA" id="ARBA00023136"/>
    </source>
</evidence>
<evidence type="ECO:0000256" key="2">
    <source>
        <dbReference type="ARBA" id="ARBA00005974"/>
    </source>
</evidence>
<evidence type="ECO:0000256" key="8">
    <source>
        <dbReference type="ARBA" id="ARBA00023128"/>
    </source>
</evidence>
<dbReference type="GO" id="GO:0006865">
    <property type="term" value="P:amino acid transport"/>
    <property type="evidence" value="ECO:0007669"/>
    <property type="project" value="UniProtKB-KW"/>
</dbReference>
<evidence type="ECO:0000256" key="6">
    <source>
        <dbReference type="ARBA" id="ARBA00022970"/>
    </source>
</evidence>
<evidence type="ECO:0000256" key="10">
    <source>
        <dbReference type="SAM" id="MobiDB-lite"/>
    </source>
</evidence>
<dbReference type="GO" id="GO:0005886">
    <property type="term" value="C:plasma membrane"/>
    <property type="evidence" value="ECO:0007669"/>
    <property type="project" value="TreeGrafter"/>
</dbReference>
<feature type="transmembrane region" description="Helical" evidence="11">
    <location>
        <begin position="1021"/>
        <end position="1043"/>
    </location>
</feature>
<dbReference type="InterPro" id="IPR045122">
    <property type="entry name" value="Csc1-like"/>
</dbReference>
<dbReference type="InterPro" id="IPR032880">
    <property type="entry name" value="CSC1/OSCA1-like_N"/>
</dbReference>
<feature type="transmembrane region" description="Helical" evidence="11">
    <location>
        <begin position="906"/>
        <end position="926"/>
    </location>
</feature>
<feature type="transmembrane region" description="Helical" evidence="11">
    <location>
        <begin position="395"/>
        <end position="424"/>
    </location>
</feature>
<dbReference type="EMBL" id="JABANO010030794">
    <property type="protein sequence ID" value="KAF4711302.1"/>
    <property type="molecule type" value="Genomic_DNA"/>
</dbReference>
<dbReference type="Pfam" id="PF14703">
    <property type="entry name" value="PHM7_cyt"/>
    <property type="match status" value="1"/>
</dbReference>
<feature type="transmembrane region" description="Helical" evidence="11">
    <location>
        <begin position="147"/>
        <end position="167"/>
    </location>
</feature>
<dbReference type="PANTHER" id="PTHR13018">
    <property type="entry name" value="PROBABLE MEMBRANE PROTEIN DUF221-RELATED"/>
    <property type="match status" value="1"/>
</dbReference>
<organism evidence="15 16">
    <name type="scientific">Perkinsus olseni</name>
    <name type="common">Perkinsus atlanticus</name>
    <dbReference type="NCBI Taxonomy" id="32597"/>
    <lineage>
        <taxon>Eukaryota</taxon>
        <taxon>Sar</taxon>
        <taxon>Alveolata</taxon>
        <taxon>Perkinsozoa</taxon>
        <taxon>Perkinsea</taxon>
        <taxon>Perkinsida</taxon>
        <taxon>Perkinsidae</taxon>
        <taxon>Perkinsus</taxon>
    </lineage>
</organism>
<comment type="similarity">
    <text evidence="2">Belongs to the sideroflexin family.</text>
</comment>
<gene>
    <name evidence="15" type="ORF">FOZ63_026087</name>
</gene>
<evidence type="ECO:0000256" key="4">
    <source>
        <dbReference type="ARBA" id="ARBA00022448"/>
    </source>
</evidence>
<feature type="region of interest" description="Disordered" evidence="10">
    <location>
        <begin position="756"/>
        <end position="800"/>
    </location>
</feature>
<feature type="transmembrane region" description="Helical" evidence="11">
    <location>
        <begin position="444"/>
        <end position="468"/>
    </location>
</feature>
<feature type="transmembrane region" description="Helical" evidence="11">
    <location>
        <begin position="489"/>
        <end position="510"/>
    </location>
</feature>
<feature type="transmembrane region" description="Helical" evidence="11">
    <location>
        <begin position="107"/>
        <end position="124"/>
    </location>
</feature>
<evidence type="ECO:0000313" key="15">
    <source>
        <dbReference type="EMBL" id="KAF4711302.1"/>
    </source>
</evidence>
<dbReference type="Pfam" id="PF02714">
    <property type="entry name" value="RSN1_7TM"/>
    <property type="match status" value="1"/>
</dbReference>
<keyword evidence="7 11" id="KW-1133">Transmembrane helix</keyword>
<evidence type="ECO:0000256" key="11">
    <source>
        <dbReference type="SAM" id="Phobius"/>
    </source>
</evidence>
<dbReference type="InterPro" id="IPR004686">
    <property type="entry name" value="Mtc"/>
</dbReference>
<evidence type="ECO:0000313" key="16">
    <source>
        <dbReference type="Proteomes" id="UP000553632"/>
    </source>
</evidence>
<dbReference type="PANTHER" id="PTHR13018:SF5">
    <property type="entry name" value="RE44586P"/>
    <property type="match status" value="1"/>
</dbReference>
<feature type="compositionally biased region" description="Low complexity" evidence="10">
    <location>
        <begin position="783"/>
        <end position="793"/>
    </location>
</feature>
<dbReference type="Pfam" id="PF13967">
    <property type="entry name" value="RSN1_TM"/>
    <property type="match status" value="1"/>
</dbReference>
<comment type="caution">
    <text evidence="15">The sequence shown here is derived from an EMBL/GenBank/DDBJ whole genome shotgun (WGS) entry which is preliminary data.</text>
</comment>
<dbReference type="AlphaFoldDB" id="A0A7J6QTB1"/>
<keyword evidence="8" id="KW-0496">Mitochondrion</keyword>
<dbReference type="GO" id="GO:0031966">
    <property type="term" value="C:mitochondrial membrane"/>
    <property type="evidence" value="ECO:0007669"/>
    <property type="project" value="UniProtKB-SubCell"/>
</dbReference>
<comment type="subcellular location">
    <subcellularLocation>
        <location evidence="1">Mitochondrion membrane</location>
        <topology evidence="1">Multi-pass membrane protein</topology>
    </subcellularLocation>
</comment>
<keyword evidence="16" id="KW-1185">Reference proteome</keyword>
<dbReference type="InterPro" id="IPR027815">
    <property type="entry name" value="CSC1/OSCA1-like_cyt"/>
</dbReference>
<feature type="domain" description="CSC1/OSCA1-like N-terminal transmembrane" evidence="13">
    <location>
        <begin position="21"/>
        <end position="169"/>
    </location>
</feature>
<feature type="transmembrane region" description="Helical" evidence="11">
    <location>
        <begin position="658"/>
        <end position="676"/>
    </location>
</feature>
<proteinExistence type="inferred from homology"/>
<protein>
    <recommendedName>
        <fullName evidence="17">DUF221-domain-containing protein</fullName>
    </recommendedName>
</protein>
<evidence type="ECO:0008006" key="17">
    <source>
        <dbReference type="Google" id="ProtNLM"/>
    </source>
</evidence>
<reference evidence="15 16" key="1">
    <citation type="submission" date="2020-04" db="EMBL/GenBank/DDBJ databases">
        <title>Perkinsus olseni comparative genomics.</title>
        <authorList>
            <person name="Bogema D.R."/>
        </authorList>
    </citation>
    <scope>NUCLEOTIDE SEQUENCE [LARGE SCALE GENOMIC DNA]</scope>
    <source>
        <strain evidence="15 16">ATCC PRA-207</strain>
    </source>
</reference>
<sequence length="1077" mass="119978">MSDTPSPTPTPGPEEVGGEAVLLSFAIYIGIFTALVILYTILRPRLPRLYQPRKYIEELQCTLSSRVYATFGSWIPGAIKITDEELFADAGLDAVAFIRLLRLGTKVALVGCFNAIYLLPIYKYQGEGADDALDQHSLGHLPNGSKAMWATLVASYVIFSWTLFLVYREFSWYLRKRHEFMARDTVANYTVFVRCIPENLRSNLRLREYFEDITPGQVAHVRVALDVDELEKEVDERDSLIPNLEHAYNLLEQKGVRQQTRKPMCSKNKLDTIAMLEAQLASLNRYISKTIDDAKAFQEEATSEEDEEKVHKGFEMADVTRLVPLIPLSKITSSKTFRVRSAGFITFRTLQSTMVALQMLLHCEPFKLCTEPTPLPDDVYWSNVGMPHLHQQIGLLVSLAATIALCIFWTIPVAFVASISNVSFLKEELPFLEDAVEARPAMDILLQQVSPIALSILNALLPVFLMLFSKWEGHISLATLNASLFGKLALFYIIQTFFVSAIASSLMASLKDLTEEPLETLQTILATNLPQQANYFISFVFVQIGLDLGLELIRLVPAVTALLRKWLGPNLSEKERSRPWLGLKPLSFPVDLEQPKLVSTVMLFFMILFVYSVMSPITSFVMAFAFTTYGLVYKIEYASVYDPSNDTGGQLWSRAIRFIIACAVIAQFTVMTVLAIKEGPVVSPLMLPLFVGTILFWIYLEQRHFIAASFLPAKTCVEVDRQRLAKGFNAEVWEGCYNPIAMRQRVAQPEVPDSIRELPERDDDLESVFTPRDAAAKGKAESPTEPTTTESATINDSDENTKEIYEARNAMHDYYNGESKLSDEELWQARKLKESAIHPDTGDLIPQPFRMSGYVPFNGPVCVGAVMAKSTPAIVFWHWVNQSQNAFVNYFNRNASSPVDDETLTWSYLGAVTSAIAIAYGLSTVVKKRLPPAKATVVLRWVGLPASMVASSANCFIMRHSELDTGITVFKKGTNEEVGTSQAAAKKALKEVVASRVLLQFPVFGVSPAFMTLPPVQRLCLAYPSLALPISTTVLLLSFGLGLPGSIAAFPQTGVIPENSLEPELRGHGDLQYNKGL</sequence>
<feature type="domain" description="CSC1/OSCA1-like 7TM region" evidence="12">
    <location>
        <begin position="397"/>
        <end position="673"/>
    </location>
</feature>
<keyword evidence="6" id="KW-0029">Amino-acid transport</keyword>
<feature type="transmembrane region" description="Helical" evidence="11">
    <location>
        <begin position="857"/>
        <end position="880"/>
    </location>
</feature>
<dbReference type="GO" id="GO:0005227">
    <property type="term" value="F:calcium-activated cation channel activity"/>
    <property type="evidence" value="ECO:0007669"/>
    <property type="project" value="InterPro"/>
</dbReference>
<evidence type="ECO:0000256" key="5">
    <source>
        <dbReference type="ARBA" id="ARBA00022692"/>
    </source>
</evidence>
<keyword evidence="5 11" id="KW-0812">Transmembrane</keyword>
<evidence type="ECO:0000259" key="14">
    <source>
        <dbReference type="Pfam" id="PF14703"/>
    </source>
</evidence>
<dbReference type="OMA" id="PPLMMFF"/>
<evidence type="ECO:0000259" key="13">
    <source>
        <dbReference type="Pfam" id="PF13967"/>
    </source>
</evidence>
<evidence type="ECO:0000256" key="3">
    <source>
        <dbReference type="ARBA" id="ARBA00007779"/>
    </source>
</evidence>
<feature type="domain" description="CSC1/OSCA1-like cytosolic" evidence="14">
    <location>
        <begin position="189"/>
        <end position="294"/>
    </location>
</feature>
<comment type="similarity">
    <text evidence="3">Belongs to the CSC1 (TC 1.A.17) family.</text>
</comment>
<feature type="transmembrane region" description="Helical" evidence="11">
    <location>
        <begin position="682"/>
        <end position="700"/>
    </location>
</feature>
<dbReference type="InterPro" id="IPR003864">
    <property type="entry name" value="CSC1/OSCA1-like_7TM"/>
</dbReference>
<dbReference type="Proteomes" id="UP000553632">
    <property type="component" value="Unassembled WGS sequence"/>
</dbReference>
<keyword evidence="4" id="KW-0813">Transport</keyword>
<feature type="transmembrane region" description="Helical" evidence="11">
    <location>
        <begin position="597"/>
        <end position="614"/>
    </location>
</feature>
<accession>A0A7J6QTB1</accession>
<keyword evidence="9 11" id="KW-0472">Membrane</keyword>
<name>A0A7J6QTB1_PEROL</name>
<evidence type="ECO:0000256" key="7">
    <source>
        <dbReference type="ARBA" id="ARBA00022989"/>
    </source>
</evidence>
<evidence type="ECO:0000259" key="12">
    <source>
        <dbReference type="Pfam" id="PF02714"/>
    </source>
</evidence>
<evidence type="ECO:0000256" key="1">
    <source>
        <dbReference type="ARBA" id="ARBA00004225"/>
    </source>
</evidence>